<name>A0A3N4MHA1_9BACT</name>
<keyword evidence="6 7" id="KW-0998">Cell outer membrane</keyword>
<dbReference type="Gene3D" id="2.170.130.10">
    <property type="entry name" value="TonB-dependent receptor, plug domain"/>
    <property type="match status" value="1"/>
</dbReference>
<dbReference type="InterPro" id="IPR023997">
    <property type="entry name" value="TonB-dep_OMP_SusC/RagA_CS"/>
</dbReference>
<evidence type="ECO:0000256" key="6">
    <source>
        <dbReference type="ARBA" id="ARBA00023237"/>
    </source>
</evidence>
<accession>A0A3N4MHA1</accession>
<dbReference type="OrthoDB" id="899266at2"/>
<dbReference type="Gene3D" id="2.60.40.1120">
    <property type="entry name" value="Carboxypeptidase-like, regulatory domain"/>
    <property type="match status" value="1"/>
</dbReference>
<keyword evidence="3 7" id="KW-1134">Transmembrane beta strand</keyword>
<keyword evidence="8" id="KW-1133">Transmembrane helix</keyword>
<comment type="subcellular location">
    <subcellularLocation>
        <location evidence="1 7">Cell outer membrane</location>
        <topology evidence="1 7">Multi-pass membrane protein</topology>
    </subcellularLocation>
</comment>
<dbReference type="AlphaFoldDB" id="A0A3N4MHA1"/>
<dbReference type="EMBL" id="RMBX01000004">
    <property type="protein sequence ID" value="RPD41406.1"/>
    <property type="molecule type" value="Genomic_DNA"/>
</dbReference>
<dbReference type="Pfam" id="PF13715">
    <property type="entry name" value="CarbopepD_reg_2"/>
    <property type="match status" value="1"/>
</dbReference>
<dbReference type="InterPro" id="IPR037066">
    <property type="entry name" value="Plug_dom_sf"/>
</dbReference>
<protein>
    <submittedName>
        <fullName evidence="10">SusC/RagA family TonB-linked outer membrane protein</fullName>
    </submittedName>
</protein>
<dbReference type="SUPFAM" id="SSF49464">
    <property type="entry name" value="Carboxypeptidase regulatory domain-like"/>
    <property type="match status" value="1"/>
</dbReference>
<dbReference type="InterPro" id="IPR012910">
    <property type="entry name" value="Plug_dom"/>
</dbReference>
<dbReference type="NCBIfam" id="TIGR04056">
    <property type="entry name" value="OMP_RagA_SusC"/>
    <property type="match status" value="1"/>
</dbReference>
<organism evidence="10 11">
    <name type="scientific">Chitinophaga barathri</name>
    <dbReference type="NCBI Taxonomy" id="1647451"/>
    <lineage>
        <taxon>Bacteria</taxon>
        <taxon>Pseudomonadati</taxon>
        <taxon>Bacteroidota</taxon>
        <taxon>Chitinophagia</taxon>
        <taxon>Chitinophagales</taxon>
        <taxon>Chitinophagaceae</taxon>
        <taxon>Chitinophaga</taxon>
    </lineage>
</organism>
<dbReference type="InterPro" id="IPR008969">
    <property type="entry name" value="CarboxyPept-like_regulatory"/>
</dbReference>
<sequence length="1150" mass="128496">MQFKLIALRKRTAAAIPWQPLLRTGDAATTGRLRSSTKILLAMKLTCFFLTVLFLNVSATGLSQTVSFSGKNVKLTTIFSAIRKQTGYVVFYDNNVINTTQPVSVALKDVSIETLLSASLQGQGLSFSITDKTISIRKLPAIPKLLMPAAQQAVPLTGKVTDDTGQPLPGVTVLIKGTQTATMTDEKGEFKLPDVKDNATIVFSYIGFEKQEQELNGRRRLEIKMLLADNTALEGVVVVGYGSVKKSDLTGSVSAVQGDAITARKTTNISSALQGAMPGVMVTRTGNAPGATPSIRVRGITTISPAGANPLYILDGVPIDDINSINPNDVDNISVLKDAASASIYGSRAAAGVIVITSKRARNGQLNLDYTYEYGIEKATKLPGYVDAVRYMQLTNELRWNDNGNNANEYPTYTKNIIDNYHDLHAQNPDEYPNTDWRGLILRNSAPRQSHIMSLSGGGKNIRSRVSLGYDKSEALYPGRTYERLTARINNDITISKYLSASADINFRRTTIKEPVTNPMYKMGIVPPIYAAMWSDGRIGAGKDGANIYALMKEGGFYNDWYNQIGGKIGVDFTPIEGLKFSGVVSPFINFNKFKHFTRKLPYTSWNNPGSVSGYIEGATETKLDEDRNDNYRYTIQFMANYEKKIGRHNFNLLAGYEYFHAFNEELGAYRGQYGLSSYPYLDLGPLEFRDNNGRAWETAYRSWFGRVMYSYHDKYLLQANIRYDASSRFAPGYRWGSFPSVSAGWIASQENFMQGTASWLSFLKLRASWGTLGNERIGDYPYQALLRFENNSLFYKGNGVVSAQSAAQWQYAIRDISWETTQSFDIGADVNFMDNRLRITGDYFRKTTRDMLLELEIPDYIGYDNPYQNTGKMFTKGWELQAGWYDKKGDFTYSVSVNMSDFITKMGDLGGTEFVNDTIKTYGSEFNEWYGYRADGIYQTQEEVDKSAKLNANVRPGDIRYRDISGPAGVPDGKISPEYDRVLLGGSLPRYMYGANLQAGYKNWSLGIVLQGVGKQNVRLTTDIVRPLLENYGAFPAILDGNSWSKYNTPEQNQHAKYPRYTNTAAGNNYAMSDFWMINGAYFRLKNVNLSYSLPKHLLTQLHIQDVRIYGTATDLFSVHNFPRGWDPENPYLGYPITVSYVVGVSVKF</sequence>
<reference evidence="11" key="1">
    <citation type="submission" date="2018-11" db="EMBL/GenBank/DDBJ databases">
        <title>Chitinophaga lutea sp.nov., isolate from arsenic contaminated soil.</title>
        <authorList>
            <person name="Zong Y."/>
        </authorList>
    </citation>
    <scope>NUCLEOTIDE SEQUENCE [LARGE SCALE GENOMIC DNA]</scope>
    <source>
        <strain evidence="11">YLT18</strain>
    </source>
</reference>
<dbReference type="NCBIfam" id="TIGR04057">
    <property type="entry name" value="SusC_RagA_signa"/>
    <property type="match status" value="1"/>
</dbReference>
<keyword evidence="4 7" id="KW-0812">Transmembrane</keyword>
<feature type="domain" description="TonB-dependent receptor plug" evidence="9">
    <location>
        <begin position="246"/>
        <end position="353"/>
    </location>
</feature>
<evidence type="ECO:0000313" key="11">
    <source>
        <dbReference type="Proteomes" id="UP000279089"/>
    </source>
</evidence>
<keyword evidence="11" id="KW-1185">Reference proteome</keyword>
<evidence type="ECO:0000259" key="9">
    <source>
        <dbReference type="Pfam" id="PF07715"/>
    </source>
</evidence>
<dbReference type="InterPro" id="IPR036942">
    <property type="entry name" value="Beta-barrel_TonB_sf"/>
</dbReference>
<dbReference type="SUPFAM" id="SSF56935">
    <property type="entry name" value="Porins"/>
    <property type="match status" value="1"/>
</dbReference>
<evidence type="ECO:0000256" key="4">
    <source>
        <dbReference type="ARBA" id="ARBA00022692"/>
    </source>
</evidence>
<evidence type="ECO:0000313" key="10">
    <source>
        <dbReference type="EMBL" id="RPD41406.1"/>
    </source>
</evidence>
<dbReference type="PROSITE" id="PS52016">
    <property type="entry name" value="TONB_DEPENDENT_REC_3"/>
    <property type="match status" value="1"/>
</dbReference>
<comment type="caution">
    <text evidence="10">The sequence shown here is derived from an EMBL/GenBank/DDBJ whole genome shotgun (WGS) entry which is preliminary data.</text>
</comment>
<comment type="similarity">
    <text evidence="7">Belongs to the TonB-dependent receptor family.</text>
</comment>
<evidence type="ECO:0000256" key="8">
    <source>
        <dbReference type="SAM" id="Phobius"/>
    </source>
</evidence>
<dbReference type="Gene3D" id="2.40.170.20">
    <property type="entry name" value="TonB-dependent receptor, beta-barrel domain"/>
    <property type="match status" value="1"/>
</dbReference>
<gene>
    <name evidence="10" type="ORF">EG028_08795</name>
</gene>
<dbReference type="InterPro" id="IPR023996">
    <property type="entry name" value="TonB-dep_OMP_SusC/RagA"/>
</dbReference>
<keyword evidence="5 7" id="KW-0472">Membrane</keyword>
<keyword evidence="2 7" id="KW-0813">Transport</keyword>
<evidence type="ECO:0000256" key="1">
    <source>
        <dbReference type="ARBA" id="ARBA00004571"/>
    </source>
</evidence>
<evidence type="ECO:0000256" key="2">
    <source>
        <dbReference type="ARBA" id="ARBA00022448"/>
    </source>
</evidence>
<evidence type="ECO:0000256" key="5">
    <source>
        <dbReference type="ARBA" id="ARBA00023136"/>
    </source>
</evidence>
<evidence type="ECO:0000256" key="3">
    <source>
        <dbReference type="ARBA" id="ARBA00022452"/>
    </source>
</evidence>
<dbReference type="Pfam" id="PF07715">
    <property type="entry name" value="Plug"/>
    <property type="match status" value="1"/>
</dbReference>
<evidence type="ECO:0000256" key="7">
    <source>
        <dbReference type="PROSITE-ProRule" id="PRU01360"/>
    </source>
</evidence>
<dbReference type="GO" id="GO:0009279">
    <property type="term" value="C:cell outer membrane"/>
    <property type="evidence" value="ECO:0007669"/>
    <property type="project" value="UniProtKB-SubCell"/>
</dbReference>
<feature type="transmembrane region" description="Helical" evidence="8">
    <location>
        <begin position="39"/>
        <end position="59"/>
    </location>
</feature>
<dbReference type="InterPro" id="IPR039426">
    <property type="entry name" value="TonB-dep_rcpt-like"/>
</dbReference>
<proteinExistence type="inferred from homology"/>
<dbReference type="Proteomes" id="UP000279089">
    <property type="component" value="Unassembled WGS sequence"/>
</dbReference>